<reference evidence="2" key="1">
    <citation type="submission" date="2022-07" db="EMBL/GenBank/DDBJ databases">
        <title>Genome Sequence of Agrocybe chaxingu.</title>
        <authorList>
            <person name="Buettner E."/>
        </authorList>
    </citation>
    <scope>NUCLEOTIDE SEQUENCE</scope>
    <source>
        <strain evidence="2">MP-N11</strain>
    </source>
</reference>
<feature type="region of interest" description="Disordered" evidence="1">
    <location>
        <begin position="21"/>
        <end position="61"/>
    </location>
</feature>
<evidence type="ECO:0000313" key="2">
    <source>
        <dbReference type="EMBL" id="KAJ3510756.1"/>
    </source>
</evidence>
<evidence type="ECO:0000313" key="3">
    <source>
        <dbReference type="Proteomes" id="UP001148786"/>
    </source>
</evidence>
<proteinExistence type="predicted"/>
<keyword evidence="3" id="KW-1185">Reference proteome</keyword>
<organism evidence="2 3">
    <name type="scientific">Agrocybe chaxingu</name>
    <dbReference type="NCBI Taxonomy" id="84603"/>
    <lineage>
        <taxon>Eukaryota</taxon>
        <taxon>Fungi</taxon>
        <taxon>Dikarya</taxon>
        <taxon>Basidiomycota</taxon>
        <taxon>Agaricomycotina</taxon>
        <taxon>Agaricomycetes</taxon>
        <taxon>Agaricomycetidae</taxon>
        <taxon>Agaricales</taxon>
        <taxon>Agaricineae</taxon>
        <taxon>Strophariaceae</taxon>
        <taxon>Agrocybe</taxon>
    </lineage>
</organism>
<dbReference type="EMBL" id="JANKHO010000374">
    <property type="protein sequence ID" value="KAJ3510756.1"/>
    <property type="molecule type" value="Genomic_DNA"/>
</dbReference>
<feature type="compositionally biased region" description="Acidic residues" evidence="1">
    <location>
        <begin position="30"/>
        <end position="61"/>
    </location>
</feature>
<gene>
    <name evidence="2" type="ORF">NLJ89_g4491</name>
</gene>
<sequence length="208" mass="23204">MSLETWVRLLRERSQLRTGSFQLSSTGYNDNDEPDFGSTDWDTEDPVDSGGDEELESDQEIDPLPLVTTLEDLSLRISSSDSTLWQHIASCRFANLKALQVDIAHSRTHGIGEDTNSSTVARLGMLLQGTPYLTSPRLYLPQFSTSLSIPFKFDPDEGNLKEILDAMTLMVYSRTASTLSPSEHLRRFTTAHRAKPNLNAQITDALQP</sequence>
<comment type="caution">
    <text evidence="2">The sequence shown here is derived from an EMBL/GenBank/DDBJ whole genome shotgun (WGS) entry which is preliminary data.</text>
</comment>
<dbReference type="Proteomes" id="UP001148786">
    <property type="component" value="Unassembled WGS sequence"/>
</dbReference>
<dbReference type="AlphaFoldDB" id="A0A9W8MXZ3"/>
<name>A0A9W8MXZ3_9AGAR</name>
<protein>
    <submittedName>
        <fullName evidence="2">Uncharacterized protein</fullName>
    </submittedName>
</protein>
<evidence type="ECO:0000256" key="1">
    <source>
        <dbReference type="SAM" id="MobiDB-lite"/>
    </source>
</evidence>
<accession>A0A9W8MXZ3</accession>